<dbReference type="GeneID" id="85366875"/>
<dbReference type="EMBL" id="JAUEPS010000036">
    <property type="protein sequence ID" value="KAK0450348.1"/>
    <property type="molecule type" value="Genomic_DNA"/>
</dbReference>
<comment type="caution">
    <text evidence="1">The sequence shown here is derived from an EMBL/GenBank/DDBJ whole genome shotgun (WGS) entry which is preliminary data.</text>
</comment>
<accession>A0AA39MY02</accession>
<gene>
    <name evidence="1" type="ORF">EV420DRAFT_750315</name>
</gene>
<keyword evidence="2" id="KW-1185">Reference proteome</keyword>
<evidence type="ECO:0000313" key="1">
    <source>
        <dbReference type="EMBL" id="KAK0450348.1"/>
    </source>
</evidence>
<evidence type="ECO:0000313" key="2">
    <source>
        <dbReference type="Proteomes" id="UP001175211"/>
    </source>
</evidence>
<dbReference type="AlphaFoldDB" id="A0AA39MY02"/>
<sequence length="87" mass="9757">MISWSEVIKISPFSFPSIMDAPLNPPARIQPFSVTSISARSTQKQIDAFMSEFQARTTAGQGINTAVTVQLQNLRDALHEEHERKKK</sequence>
<dbReference type="RefSeq" id="XP_060327219.1">
    <property type="nucleotide sequence ID" value="XM_060483327.1"/>
</dbReference>
<dbReference type="Proteomes" id="UP001175211">
    <property type="component" value="Unassembled WGS sequence"/>
</dbReference>
<organism evidence="1 2">
    <name type="scientific">Armillaria tabescens</name>
    <name type="common">Ringless honey mushroom</name>
    <name type="synonym">Agaricus tabescens</name>
    <dbReference type="NCBI Taxonomy" id="1929756"/>
    <lineage>
        <taxon>Eukaryota</taxon>
        <taxon>Fungi</taxon>
        <taxon>Dikarya</taxon>
        <taxon>Basidiomycota</taxon>
        <taxon>Agaricomycotina</taxon>
        <taxon>Agaricomycetes</taxon>
        <taxon>Agaricomycetidae</taxon>
        <taxon>Agaricales</taxon>
        <taxon>Marasmiineae</taxon>
        <taxon>Physalacriaceae</taxon>
        <taxon>Desarmillaria</taxon>
    </lineage>
</organism>
<proteinExistence type="predicted"/>
<name>A0AA39MY02_ARMTA</name>
<reference evidence="1" key="1">
    <citation type="submission" date="2023-06" db="EMBL/GenBank/DDBJ databases">
        <authorList>
            <consortium name="Lawrence Berkeley National Laboratory"/>
            <person name="Ahrendt S."/>
            <person name="Sahu N."/>
            <person name="Indic B."/>
            <person name="Wong-Bajracharya J."/>
            <person name="Merenyi Z."/>
            <person name="Ke H.-M."/>
            <person name="Monk M."/>
            <person name="Kocsube S."/>
            <person name="Drula E."/>
            <person name="Lipzen A."/>
            <person name="Balint B."/>
            <person name="Henrissat B."/>
            <person name="Andreopoulos B."/>
            <person name="Martin F.M."/>
            <person name="Harder C.B."/>
            <person name="Rigling D."/>
            <person name="Ford K.L."/>
            <person name="Foster G.D."/>
            <person name="Pangilinan J."/>
            <person name="Papanicolaou A."/>
            <person name="Barry K."/>
            <person name="LaButti K."/>
            <person name="Viragh M."/>
            <person name="Koriabine M."/>
            <person name="Yan M."/>
            <person name="Riley R."/>
            <person name="Champramary S."/>
            <person name="Plett K.L."/>
            <person name="Tsai I.J."/>
            <person name="Slot J."/>
            <person name="Sipos G."/>
            <person name="Plett J."/>
            <person name="Nagy L.G."/>
            <person name="Grigoriev I.V."/>
        </authorList>
    </citation>
    <scope>NUCLEOTIDE SEQUENCE</scope>
    <source>
        <strain evidence="1">CCBAS 213</strain>
    </source>
</reference>
<protein>
    <submittedName>
        <fullName evidence="1">Uncharacterized protein</fullName>
    </submittedName>
</protein>